<name>A0AAE3ZG22_9ACTN</name>
<evidence type="ECO:0000313" key="3">
    <source>
        <dbReference type="EMBL" id="MDR7304281.1"/>
    </source>
</evidence>
<evidence type="ECO:0000256" key="1">
    <source>
        <dbReference type="SAM" id="MobiDB-lite"/>
    </source>
</evidence>
<dbReference type="PANTHER" id="PTHR39465:SF1">
    <property type="entry name" value="DNA LIGASE D 3'-PHOSPHOESTERASE DOMAIN-CONTAINING PROTEIN"/>
    <property type="match status" value="1"/>
</dbReference>
<dbReference type="Proteomes" id="UP001180845">
    <property type="component" value="Unassembled WGS sequence"/>
</dbReference>
<dbReference type="InterPro" id="IPR014144">
    <property type="entry name" value="LigD_PE_domain"/>
</dbReference>
<dbReference type="Pfam" id="PF13298">
    <property type="entry name" value="LigD_N"/>
    <property type="match status" value="1"/>
</dbReference>
<dbReference type="EMBL" id="JAVDXW010000001">
    <property type="protein sequence ID" value="MDR7304281.1"/>
    <property type="molecule type" value="Genomic_DNA"/>
</dbReference>
<dbReference type="AlphaFoldDB" id="A0AAE3ZG22"/>
<dbReference type="GO" id="GO:0016874">
    <property type="term" value="F:ligase activity"/>
    <property type="evidence" value="ECO:0007669"/>
    <property type="project" value="UniProtKB-KW"/>
</dbReference>
<dbReference type="NCBIfam" id="TIGR02777">
    <property type="entry name" value="LigD_PE_dom"/>
    <property type="match status" value="1"/>
</dbReference>
<feature type="compositionally biased region" description="Basic and acidic residues" evidence="1">
    <location>
        <begin position="167"/>
        <end position="177"/>
    </location>
</feature>
<dbReference type="PANTHER" id="PTHR39465">
    <property type="entry name" value="DNA LIGASE D, 3'-PHOSPHOESTERASE DOMAIN"/>
    <property type="match status" value="1"/>
</dbReference>
<dbReference type="RefSeq" id="WP_310277781.1">
    <property type="nucleotide sequence ID" value="NZ_JAVDXW010000001.1"/>
</dbReference>
<keyword evidence="3" id="KW-0436">Ligase</keyword>
<accession>A0AAE3ZG22</accession>
<feature type="region of interest" description="Disordered" evidence="1">
    <location>
        <begin position="167"/>
        <end position="197"/>
    </location>
</feature>
<protein>
    <submittedName>
        <fullName evidence="3">DNA ligase D-like protein (Predicted 3'-phosphoesterase)</fullName>
    </submittedName>
</protein>
<keyword evidence="4" id="KW-1185">Reference proteome</keyword>
<organism evidence="3 4">
    <name type="scientific">Haloactinomyces albus</name>
    <dbReference type="NCBI Taxonomy" id="1352928"/>
    <lineage>
        <taxon>Bacteria</taxon>
        <taxon>Bacillati</taxon>
        <taxon>Actinomycetota</taxon>
        <taxon>Actinomycetes</taxon>
        <taxon>Actinopolysporales</taxon>
        <taxon>Actinopolysporaceae</taxon>
        <taxon>Haloactinomyces</taxon>
    </lineage>
</organism>
<comment type="caution">
    <text evidence="3">The sequence shown here is derived from an EMBL/GenBank/DDBJ whole genome shotgun (WGS) entry which is preliminary data.</text>
</comment>
<sequence>MPDKLGEYRRKRHFGTTTEPRGGEQSPPERSSARFVIQKHEAGTLHYDFRIEVDGVLKSWAIPKGPSLNPQDKRLAVPTEDHPLEYGDFEGIIPQGEYGAGTVLVWDTGSYQHLTEQQTSAAEALENGHINLWLDGDKLRGGYALTRMGKRTDSQWLLIKMKDAGADRRRNPLERQPRSVLSGNDLRGIAQHGQELR</sequence>
<proteinExistence type="predicted"/>
<reference evidence="3" key="1">
    <citation type="submission" date="2023-07" db="EMBL/GenBank/DDBJ databases">
        <title>Sequencing the genomes of 1000 actinobacteria strains.</title>
        <authorList>
            <person name="Klenk H.-P."/>
        </authorList>
    </citation>
    <scope>NUCLEOTIDE SEQUENCE</scope>
    <source>
        <strain evidence="3">DSM 45977</strain>
    </source>
</reference>
<evidence type="ECO:0000259" key="2">
    <source>
        <dbReference type="Pfam" id="PF13298"/>
    </source>
</evidence>
<evidence type="ECO:0000313" key="4">
    <source>
        <dbReference type="Proteomes" id="UP001180845"/>
    </source>
</evidence>
<feature type="domain" description="DNA ligase D 3'-phosphoesterase" evidence="2">
    <location>
        <begin position="38"/>
        <end position="147"/>
    </location>
</feature>
<gene>
    <name evidence="3" type="ORF">JOF55_004462</name>
</gene>
<feature type="region of interest" description="Disordered" evidence="1">
    <location>
        <begin position="1"/>
        <end position="32"/>
    </location>
</feature>